<evidence type="ECO:0000313" key="5">
    <source>
        <dbReference type="EMBL" id="CAJ0567346.1"/>
    </source>
</evidence>
<evidence type="ECO:0000256" key="3">
    <source>
        <dbReference type="ARBA" id="ARBA00023004"/>
    </source>
</evidence>
<comment type="similarity">
    <text evidence="1">Belongs to the cytochrome P450 family.</text>
</comment>
<dbReference type="InterPro" id="IPR002401">
    <property type="entry name" value="Cyt_P450_E_grp-I"/>
</dbReference>
<accession>A0AA36CFE1</accession>
<dbReference type="GO" id="GO:0005737">
    <property type="term" value="C:cytoplasm"/>
    <property type="evidence" value="ECO:0007669"/>
    <property type="project" value="TreeGrafter"/>
</dbReference>
<dbReference type="InterPro" id="IPR036396">
    <property type="entry name" value="Cyt_P450_sf"/>
</dbReference>
<evidence type="ECO:0000256" key="4">
    <source>
        <dbReference type="ARBA" id="ARBA00023033"/>
    </source>
</evidence>
<evidence type="ECO:0008006" key="7">
    <source>
        <dbReference type="Google" id="ProtNLM"/>
    </source>
</evidence>
<protein>
    <recommendedName>
        <fullName evidence="7">Cytochrome P450</fullName>
    </recommendedName>
</protein>
<dbReference type="GO" id="GO:0006082">
    <property type="term" value="P:organic acid metabolic process"/>
    <property type="evidence" value="ECO:0007669"/>
    <property type="project" value="TreeGrafter"/>
</dbReference>
<dbReference type="AlphaFoldDB" id="A0AA36CFE1"/>
<evidence type="ECO:0000256" key="1">
    <source>
        <dbReference type="ARBA" id="ARBA00010617"/>
    </source>
</evidence>
<dbReference type="PANTHER" id="PTHR24300:SF375">
    <property type="entry name" value="CYTOCHROME P450 FAMILY"/>
    <property type="match status" value="1"/>
</dbReference>
<dbReference type="PANTHER" id="PTHR24300">
    <property type="entry name" value="CYTOCHROME P450 508A4-RELATED"/>
    <property type="match status" value="1"/>
</dbReference>
<dbReference type="Gene3D" id="1.10.630.10">
    <property type="entry name" value="Cytochrome P450"/>
    <property type="match status" value="1"/>
</dbReference>
<proteinExistence type="inferred from homology"/>
<keyword evidence="4" id="KW-0503">Monooxygenase</keyword>
<dbReference type="GO" id="GO:0016712">
    <property type="term" value="F:oxidoreductase activity, acting on paired donors, with incorporation or reduction of molecular oxygen, reduced flavin or flavoprotein as one donor, and incorporation of one atom of oxygen"/>
    <property type="evidence" value="ECO:0007669"/>
    <property type="project" value="TreeGrafter"/>
</dbReference>
<gene>
    <name evidence="5" type="ORF">MSPICULIGERA_LOCUS5899</name>
</gene>
<dbReference type="PRINTS" id="PR00385">
    <property type="entry name" value="P450"/>
</dbReference>
<reference evidence="5" key="1">
    <citation type="submission" date="2023-06" db="EMBL/GenBank/DDBJ databases">
        <authorList>
            <person name="Delattre M."/>
        </authorList>
    </citation>
    <scope>NUCLEOTIDE SEQUENCE</scope>
    <source>
        <strain evidence="5">AF72</strain>
    </source>
</reference>
<evidence type="ECO:0000256" key="2">
    <source>
        <dbReference type="ARBA" id="ARBA00022723"/>
    </source>
</evidence>
<dbReference type="InterPro" id="IPR050182">
    <property type="entry name" value="Cytochrome_P450_fam2"/>
</dbReference>
<organism evidence="5 6">
    <name type="scientific">Mesorhabditis spiculigera</name>
    <dbReference type="NCBI Taxonomy" id="96644"/>
    <lineage>
        <taxon>Eukaryota</taxon>
        <taxon>Metazoa</taxon>
        <taxon>Ecdysozoa</taxon>
        <taxon>Nematoda</taxon>
        <taxon>Chromadorea</taxon>
        <taxon>Rhabditida</taxon>
        <taxon>Rhabditina</taxon>
        <taxon>Rhabditomorpha</taxon>
        <taxon>Rhabditoidea</taxon>
        <taxon>Rhabditidae</taxon>
        <taxon>Mesorhabditinae</taxon>
        <taxon>Mesorhabditis</taxon>
    </lineage>
</organism>
<keyword evidence="3" id="KW-0408">Iron</keyword>
<sequence length="361" mass="41326">MILLLLGILTIWYLWNQLYWKRRGLPPGPTPFGPLGNMPEVIWKLPGYEAFRRWGKKYGPVHTFWLGPLPVIAITDYKTLKETIVLDGDKYVDRWFFNGIAEKIMGGNYGIIPANGDLWREQRSEFDTAVGSITNNLLLGYRFDEDRQDEFRLVKGCLRELSVASTNPMFILTALVAPLQNIQPFKGAFDNVLASRQTLFDFILKQIAAKREKVDYDSPSSSDFVEAYLKEWERKMGTDQEAYFFDLQFGSVVFDLWAAGLDTTTNTLNWAVCYVLNHPEVQDKLHEELDRVIGSDRKVTVADKNNLPYVNAVVNEVQRLANLLPQNIFRSTNAECVRSLARYCMMKRSSQNPTNSNPNAS</sequence>
<dbReference type="SUPFAM" id="SSF48264">
    <property type="entry name" value="Cytochrome P450"/>
    <property type="match status" value="1"/>
</dbReference>
<comment type="caution">
    <text evidence="5">The sequence shown here is derived from an EMBL/GenBank/DDBJ whole genome shotgun (WGS) entry which is preliminary data.</text>
</comment>
<keyword evidence="4" id="KW-0560">Oxidoreductase</keyword>
<name>A0AA36CFE1_9BILA</name>
<evidence type="ECO:0000313" key="6">
    <source>
        <dbReference type="Proteomes" id="UP001177023"/>
    </source>
</evidence>
<dbReference type="InterPro" id="IPR001128">
    <property type="entry name" value="Cyt_P450"/>
</dbReference>
<dbReference type="GO" id="GO:0006805">
    <property type="term" value="P:xenobiotic metabolic process"/>
    <property type="evidence" value="ECO:0007669"/>
    <property type="project" value="TreeGrafter"/>
</dbReference>
<dbReference type="GO" id="GO:0020037">
    <property type="term" value="F:heme binding"/>
    <property type="evidence" value="ECO:0007669"/>
    <property type="project" value="InterPro"/>
</dbReference>
<dbReference type="PRINTS" id="PR00463">
    <property type="entry name" value="EP450I"/>
</dbReference>
<feature type="non-terminal residue" evidence="5">
    <location>
        <position position="361"/>
    </location>
</feature>
<dbReference type="GO" id="GO:0005506">
    <property type="term" value="F:iron ion binding"/>
    <property type="evidence" value="ECO:0007669"/>
    <property type="project" value="InterPro"/>
</dbReference>
<dbReference type="EMBL" id="CATQJA010001471">
    <property type="protein sequence ID" value="CAJ0567346.1"/>
    <property type="molecule type" value="Genomic_DNA"/>
</dbReference>
<dbReference type="Proteomes" id="UP001177023">
    <property type="component" value="Unassembled WGS sequence"/>
</dbReference>
<keyword evidence="6" id="KW-1185">Reference proteome</keyword>
<keyword evidence="2" id="KW-0479">Metal-binding</keyword>
<dbReference type="Pfam" id="PF00067">
    <property type="entry name" value="p450"/>
    <property type="match status" value="2"/>
</dbReference>